<keyword evidence="3" id="KW-1185">Reference proteome</keyword>
<gene>
    <name evidence="2" type="ORF">SteCoe_28960</name>
</gene>
<dbReference type="EMBL" id="MPUH01000890">
    <property type="protein sequence ID" value="OMJ72573.1"/>
    <property type="molecule type" value="Genomic_DNA"/>
</dbReference>
<evidence type="ECO:0000313" key="3">
    <source>
        <dbReference type="Proteomes" id="UP000187209"/>
    </source>
</evidence>
<dbReference type="InterPro" id="IPR019956">
    <property type="entry name" value="Ubiquitin_dom"/>
</dbReference>
<dbReference type="Proteomes" id="UP000187209">
    <property type="component" value="Unassembled WGS sequence"/>
</dbReference>
<dbReference type="SMART" id="SM00213">
    <property type="entry name" value="UBQ"/>
    <property type="match status" value="1"/>
</dbReference>
<proteinExistence type="predicted"/>
<dbReference type="SUPFAM" id="SSF54236">
    <property type="entry name" value="Ubiquitin-like"/>
    <property type="match status" value="1"/>
</dbReference>
<accession>A0A1R2B6Z3</accession>
<dbReference type="InterPro" id="IPR050158">
    <property type="entry name" value="Ubiquitin_ubiquitin-like"/>
</dbReference>
<dbReference type="Pfam" id="PF00240">
    <property type="entry name" value="ubiquitin"/>
    <property type="match status" value="1"/>
</dbReference>
<dbReference type="PRINTS" id="PR00348">
    <property type="entry name" value="UBIQUITIN"/>
</dbReference>
<comment type="caution">
    <text evidence="2">The sequence shown here is derived from an EMBL/GenBank/DDBJ whole genome shotgun (WGS) entry which is preliminary data.</text>
</comment>
<dbReference type="PROSITE" id="PS50053">
    <property type="entry name" value="UBIQUITIN_2"/>
    <property type="match status" value="1"/>
</dbReference>
<name>A0A1R2B6Z3_9CILI</name>
<protein>
    <recommendedName>
        <fullName evidence="1">Ubiquitin-like domain-containing protein</fullName>
    </recommendedName>
</protein>
<dbReference type="Gene3D" id="3.10.20.90">
    <property type="entry name" value="Phosphatidylinositol 3-kinase Catalytic Subunit, Chain A, domain 1"/>
    <property type="match status" value="1"/>
</dbReference>
<evidence type="ECO:0000313" key="2">
    <source>
        <dbReference type="EMBL" id="OMJ72573.1"/>
    </source>
</evidence>
<sequence length="366" mass="41755">MEKSYSVQTLDTELFQLQFINENDFAEAIEEITGILTVCQDYYISGIQTQLEDIKNFTVNHISIINKEIPASRFNISTPSGLIRVRIANPNHKNLKSLLLSFNIECKNKNLIFPLDQISFYYGDTFMTNNFPLSNISHDSTINLILHPAYPSQIPIRIIVTTKTGKSFEICLYETQKISQIKEEIQNIIGIPPDQQRLIYEQMQLSDEKTLSYYNMCDKSEVTLALSLRGGGGPRGFSFNGMSNEVKIKFSENAPDWRIVRPGISFCGICMNIKCRAYNDNIISNSGLGVFDVNRQVGIIVCPICENVISRVRNCGFYMAEWKYFGIDSGGIERRGSGRAYEDKYSTFLDGDNQQWRVLRIAVWQK</sequence>
<evidence type="ECO:0000259" key="1">
    <source>
        <dbReference type="PROSITE" id="PS50053"/>
    </source>
</evidence>
<dbReference type="InterPro" id="IPR029071">
    <property type="entry name" value="Ubiquitin-like_domsf"/>
</dbReference>
<dbReference type="OrthoDB" id="428577at2759"/>
<dbReference type="PANTHER" id="PTHR10666">
    <property type="entry name" value="UBIQUITIN"/>
    <property type="match status" value="1"/>
</dbReference>
<feature type="domain" description="Ubiquitin-like" evidence="1">
    <location>
        <begin position="156"/>
        <end position="231"/>
    </location>
</feature>
<dbReference type="AlphaFoldDB" id="A0A1R2B6Z3"/>
<dbReference type="InterPro" id="IPR000626">
    <property type="entry name" value="Ubiquitin-like_dom"/>
</dbReference>
<organism evidence="2 3">
    <name type="scientific">Stentor coeruleus</name>
    <dbReference type="NCBI Taxonomy" id="5963"/>
    <lineage>
        <taxon>Eukaryota</taxon>
        <taxon>Sar</taxon>
        <taxon>Alveolata</taxon>
        <taxon>Ciliophora</taxon>
        <taxon>Postciliodesmatophora</taxon>
        <taxon>Heterotrichea</taxon>
        <taxon>Heterotrichida</taxon>
        <taxon>Stentoridae</taxon>
        <taxon>Stentor</taxon>
    </lineage>
</organism>
<reference evidence="2 3" key="1">
    <citation type="submission" date="2016-11" db="EMBL/GenBank/DDBJ databases">
        <title>The macronuclear genome of Stentor coeruleus: a giant cell with tiny introns.</title>
        <authorList>
            <person name="Slabodnick M."/>
            <person name="Ruby J.G."/>
            <person name="Reiff S.B."/>
            <person name="Swart E.C."/>
            <person name="Gosai S."/>
            <person name="Prabakaran S."/>
            <person name="Witkowska E."/>
            <person name="Larue G.E."/>
            <person name="Fisher S."/>
            <person name="Freeman R.M."/>
            <person name="Gunawardena J."/>
            <person name="Chu W."/>
            <person name="Stover N.A."/>
            <person name="Gregory B.D."/>
            <person name="Nowacki M."/>
            <person name="Derisi J."/>
            <person name="Roy S.W."/>
            <person name="Marshall W.F."/>
            <person name="Sood P."/>
        </authorList>
    </citation>
    <scope>NUCLEOTIDE SEQUENCE [LARGE SCALE GENOMIC DNA]</scope>
    <source>
        <strain evidence="2">WM001</strain>
    </source>
</reference>